<dbReference type="GO" id="GO:0016020">
    <property type="term" value="C:membrane"/>
    <property type="evidence" value="ECO:0007669"/>
    <property type="project" value="UniProtKB-SubCell"/>
</dbReference>
<evidence type="ECO:0000256" key="12">
    <source>
        <dbReference type="SAM" id="MobiDB-lite"/>
    </source>
</evidence>
<dbReference type="InterPro" id="IPR036257">
    <property type="entry name" value="Cyt_c_oxidase_su2_TM_sf"/>
</dbReference>
<dbReference type="PROSITE" id="PS50999">
    <property type="entry name" value="COX2_TM"/>
    <property type="match status" value="1"/>
</dbReference>
<keyword evidence="7" id="KW-1278">Translocase</keyword>
<feature type="compositionally biased region" description="Acidic residues" evidence="12">
    <location>
        <begin position="364"/>
        <end position="383"/>
    </location>
</feature>
<feature type="transmembrane region" description="Helical" evidence="13">
    <location>
        <begin position="131"/>
        <end position="151"/>
    </location>
</feature>
<keyword evidence="5" id="KW-0679">Respiratory chain</keyword>
<accession>A0A9X1V2Y4</accession>
<dbReference type="InterPro" id="IPR008972">
    <property type="entry name" value="Cupredoxin"/>
</dbReference>
<evidence type="ECO:0000256" key="13">
    <source>
        <dbReference type="SAM" id="Phobius"/>
    </source>
</evidence>
<dbReference type="RefSeq" id="WP_240712077.1">
    <property type="nucleotide sequence ID" value="NZ_JAKVTV010000001.1"/>
</dbReference>
<dbReference type="InterPro" id="IPR045187">
    <property type="entry name" value="CcO_II"/>
</dbReference>
<dbReference type="PANTHER" id="PTHR22888:SF9">
    <property type="entry name" value="CYTOCHROME C OXIDASE SUBUNIT 2"/>
    <property type="match status" value="1"/>
</dbReference>
<dbReference type="Proteomes" id="UP001139226">
    <property type="component" value="Unassembled WGS sequence"/>
</dbReference>
<evidence type="ECO:0000313" key="17">
    <source>
        <dbReference type="Proteomes" id="UP001139226"/>
    </source>
</evidence>
<dbReference type="EMBL" id="JAKVTV010000001">
    <property type="protein sequence ID" value="MCH4821954.1"/>
    <property type="molecule type" value="Genomic_DNA"/>
</dbReference>
<evidence type="ECO:0000256" key="1">
    <source>
        <dbReference type="ARBA" id="ARBA00004141"/>
    </source>
</evidence>
<dbReference type="SUPFAM" id="SSF81464">
    <property type="entry name" value="Cytochrome c oxidase subunit II-like, transmembrane region"/>
    <property type="match status" value="1"/>
</dbReference>
<comment type="subcellular location">
    <subcellularLocation>
        <location evidence="1">Membrane</location>
        <topology evidence="1">Multi-pass membrane protein</topology>
    </subcellularLocation>
</comment>
<dbReference type="Pfam" id="PF02790">
    <property type="entry name" value="COX2_TM"/>
    <property type="match status" value="1"/>
</dbReference>
<reference evidence="16" key="1">
    <citation type="submission" date="2022-03" db="EMBL/GenBank/DDBJ databases">
        <title>Gramella crocea sp. nov., isolated from activated sludge of a seafood processing plant.</title>
        <authorList>
            <person name="Zhang X."/>
        </authorList>
    </citation>
    <scope>NUCLEOTIDE SEQUENCE</scope>
    <source>
        <strain evidence="16">YJ019</strain>
    </source>
</reference>
<keyword evidence="17" id="KW-1185">Reference proteome</keyword>
<dbReference type="EC" id="7.1.1.9" evidence="3"/>
<dbReference type="GO" id="GO:0005507">
    <property type="term" value="F:copper ion binding"/>
    <property type="evidence" value="ECO:0007669"/>
    <property type="project" value="InterPro"/>
</dbReference>
<dbReference type="AlphaFoldDB" id="A0A9X1V2Y4"/>
<keyword evidence="4" id="KW-0813">Transport</keyword>
<sequence length="398" mass="45741">MTVFLVIIVLALLAVTGWQISKIFQLSQRPDADTSQVANDKDNRLNGILMLGFVIFLYVITIYCFWEYGRFYLPEAAAEHGSEYDNLMFISIGLIMVVQIITQFLLHFFAYKYKGKKTQRALFYADNDKLEFIWTIIPVIVLAGLIIYGLFTWSDIMNINEDEDPMVIELYAYQFDWRARYSGEDNTLGKANVRFIEGVNQLGVDESDSYGKDDKIVTELHLPVGKPVLFKFRSQDVLHSAYFPFHRAQMNVVPGMITQFGFTPTITTEEMRQSEYMVDKVKSVNEERNERNKELVAQGEPTLDSYEFDYFLLCNKICGQAHYNMQMKIIVESEEDFNAWLEEQPTFGSTMEDSSENVDRPEDTAGDDTPESMQEDGSEEGQEMENAPQEGEEVAVVD</sequence>
<evidence type="ECO:0000256" key="7">
    <source>
        <dbReference type="ARBA" id="ARBA00022967"/>
    </source>
</evidence>
<feature type="transmembrane region" description="Helical" evidence="13">
    <location>
        <begin position="47"/>
        <end position="66"/>
    </location>
</feature>
<dbReference type="PANTHER" id="PTHR22888">
    <property type="entry name" value="CYTOCHROME C OXIDASE, SUBUNIT II"/>
    <property type="match status" value="1"/>
</dbReference>
<feature type="transmembrane region" description="Helical" evidence="13">
    <location>
        <begin position="87"/>
        <end position="111"/>
    </location>
</feature>
<keyword evidence="6 13" id="KW-0812">Transmembrane</keyword>
<evidence type="ECO:0000256" key="5">
    <source>
        <dbReference type="ARBA" id="ARBA00022660"/>
    </source>
</evidence>
<evidence type="ECO:0000256" key="9">
    <source>
        <dbReference type="ARBA" id="ARBA00022989"/>
    </source>
</evidence>
<evidence type="ECO:0000259" key="15">
    <source>
        <dbReference type="PROSITE" id="PS50999"/>
    </source>
</evidence>
<dbReference type="PROSITE" id="PS50857">
    <property type="entry name" value="COX2_CUA"/>
    <property type="match status" value="1"/>
</dbReference>
<protein>
    <recommendedName>
        <fullName evidence="3">cytochrome-c oxidase</fullName>
        <ecNumber evidence="3">7.1.1.9</ecNumber>
    </recommendedName>
    <alternativeName>
        <fullName evidence="11">Cytochrome c oxidase polypeptide II</fullName>
    </alternativeName>
</protein>
<dbReference type="InterPro" id="IPR002429">
    <property type="entry name" value="CcO_II-like_C"/>
</dbReference>
<dbReference type="SUPFAM" id="SSF49503">
    <property type="entry name" value="Cupredoxins"/>
    <property type="match status" value="1"/>
</dbReference>
<evidence type="ECO:0000256" key="3">
    <source>
        <dbReference type="ARBA" id="ARBA00012949"/>
    </source>
</evidence>
<evidence type="ECO:0000259" key="14">
    <source>
        <dbReference type="PROSITE" id="PS50857"/>
    </source>
</evidence>
<feature type="domain" description="Cytochrome oxidase subunit II transmembrane region profile" evidence="15">
    <location>
        <begin position="65"/>
        <end position="160"/>
    </location>
</feature>
<name>A0A9X1V2Y4_9FLAO</name>
<comment type="caution">
    <text evidence="16">The sequence shown here is derived from an EMBL/GenBank/DDBJ whole genome shotgun (WGS) entry which is preliminary data.</text>
</comment>
<dbReference type="GO" id="GO:0004129">
    <property type="term" value="F:cytochrome-c oxidase activity"/>
    <property type="evidence" value="ECO:0007669"/>
    <property type="project" value="UniProtKB-EC"/>
</dbReference>
<evidence type="ECO:0000313" key="16">
    <source>
        <dbReference type="EMBL" id="MCH4821954.1"/>
    </source>
</evidence>
<proteinExistence type="inferred from homology"/>
<evidence type="ECO:0000256" key="4">
    <source>
        <dbReference type="ARBA" id="ARBA00022448"/>
    </source>
</evidence>
<evidence type="ECO:0000256" key="10">
    <source>
        <dbReference type="ARBA" id="ARBA00023136"/>
    </source>
</evidence>
<gene>
    <name evidence="16" type="ORF">ML462_02110</name>
</gene>
<keyword evidence="8" id="KW-0249">Electron transport</keyword>
<evidence type="ECO:0000256" key="11">
    <source>
        <dbReference type="ARBA" id="ARBA00031389"/>
    </source>
</evidence>
<keyword evidence="10 13" id="KW-0472">Membrane</keyword>
<dbReference type="InterPro" id="IPR011759">
    <property type="entry name" value="Cyt_c_oxidase_su2_TM_dom"/>
</dbReference>
<feature type="region of interest" description="Disordered" evidence="12">
    <location>
        <begin position="347"/>
        <end position="398"/>
    </location>
</feature>
<evidence type="ECO:0000256" key="6">
    <source>
        <dbReference type="ARBA" id="ARBA00022692"/>
    </source>
</evidence>
<organism evidence="16 17">
    <name type="scientific">Christiangramia lutea</name>
    <dbReference type="NCBI Taxonomy" id="1607951"/>
    <lineage>
        <taxon>Bacteria</taxon>
        <taxon>Pseudomonadati</taxon>
        <taxon>Bacteroidota</taxon>
        <taxon>Flavobacteriia</taxon>
        <taxon>Flavobacteriales</taxon>
        <taxon>Flavobacteriaceae</taxon>
        <taxon>Christiangramia</taxon>
    </lineage>
</organism>
<keyword evidence="9 13" id="KW-1133">Transmembrane helix</keyword>
<dbReference type="Gene3D" id="2.60.40.420">
    <property type="entry name" value="Cupredoxins - blue copper proteins"/>
    <property type="match status" value="1"/>
</dbReference>
<feature type="domain" description="Cytochrome oxidase subunit II copper A binding" evidence="14">
    <location>
        <begin position="163"/>
        <end position="343"/>
    </location>
</feature>
<dbReference type="GO" id="GO:0042773">
    <property type="term" value="P:ATP synthesis coupled electron transport"/>
    <property type="evidence" value="ECO:0007669"/>
    <property type="project" value="TreeGrafter"/>
</dbReference>
<evidence type="ECO:0000256" key="8">
    <source>
        <dbReference type="ARBA" id="ARBA00022982"/>
    </source>
</evidence>
<comment type="similarity">
    <text evidence="2">Belongs to the cytochrome c oxidase subunit 2 family.</text>
</comment>
<evidence type="ECO:0000256" key="2">
    <source>
        <dbReference type="ARBA" id="ARBA00007866"/>
    </source>
</evidence>
<dbReference type="Gene3D" id="1.10.287.90">
    <property type="match status" value="1"/>
</dbReference>